<dbReference type="AlphaFoldDB" id="A0A1L4CXF2"/>
<evidence type="ECO:0000256" key="2">
    <source>
        <dbReference type="SAM" id="Phobius"/>
    </source>
</evidence>
<keyword evidence="5" id="KW-1185">Reference proteome</keyword>
<protein>
    <recommendedName>
        <fullName evidence="3">Sulfatase N-terminal domain-containing protein</fullName>
    </recommendedName>
</protein>
<dbReference type="SUPFAM" id="SSF53649">
    <property type="entry name" value="Alkaline phosphatase-like"/>
    <property type="match status" value="1"/>
</dbReference>
<reference evidence="4 5" key="1">
    <citation type="submission" date="2016-10" db="EMBL/GenBank/DDBJ databases">
        <title>Silvanigrella aquatica sp. nov., isolated from a freshwater lake located in the Black Forest, Germany, description of Silvanigrellaceae fam. nov., Silvanigrellales ord. nov., reclassification of the order Bdellovibrionales in the class Oligoflexia, reclassification of the families Bacteriovoracaceae and Halobacteriovoraceae in the new order Bacteriovoracales ord. nov., and reclassification of the family Pseudobacteriovoracaceae in the order Oligoflexiales.</title>
        <authorList>
            <person name="Hahn M.W."/>
            <person name="Schmidt J."/>
            <person name="Koll U."/>
            <person name="Rohde M."/>
            <person name="Verbag S."/>
            <person name="Pitt A."/>
            <person name="Nakai R."/>
            <person name="Naganuma T."/>
            <person name="Lang E."/>
        </authorList>
    </citation>
    <scope>NUCLEOTIDE SEQUENCE [LARGE SCALE GENOMIC DNA]</scope>
    <source>
        <strain evidence="4 5">MWH-Nonnen-W8red</strain>
    </source>
</reference>
<dbReference type="OrthoDB" id="9795675at2"/>
<keyword evidence="2" id="KW-0812">Transmembrane</keyword>
<evidence type="ECO:0000313" key="5">
    <source>
        <dbReference type="Proteomes" id="UP000184731"/>
    </source>
</evidence>
<dbReference type="Pfam" id="PF00884">
    <property type="entry name" value="Sulfatase"/>
    <property type="match status" value="1"/>
</dbReference>
<proteinExistence type="predicted"/>
<dbReference type="InterPro" id="IPR000917">
    <property type="entry name" value="Sulfatase_N"/>
</dbReference>
<feature type="domain" description="Sulfatase N-terminal" evidence="3">
    <location>
        <begin position="394"/>
        <end position="688"/>
    </location>
</feature>
<dbReference type="PANTHER" id="PTHR43751">
    <property type="entry name" value="SULFATASE"/>
    <property type="match status" value="1"/>
</dbReference>
<feature type="region of interest" description="Disordered" evidence="1">
    <location>
        <begin position="333"/>
        <end position="352"/>
    </location>
</feature>
<dbReference type="CDD" id="cd16148">
    <property type="entry name" value="sulfatase_like"/>
    <property type="match status" value="1"/>
</dbReference>
<keyword evidence="2" id="KW-0472">Membrane</keyword>
<dbReference type="InterPro" id="IPR052701">
    <property type="entry name" value="GAG_Ulvan_Degrading_Sulfatases"/>
</dbReference>
<keyword evidence="2" id="KW-1133">Transmembrane helix</keyword>
<evidence type="ECO:0000259" key="3">
    <source>
        <dbReference type="Pfam" id="PF00884"/>
    </source>
</evidence>
<evidence type="ECO:0000256" key="1">
    <source>
        <dbReference type="SAM" id="MobiDB-lite"/>
    </source>
</evidence>
<sequence length="972" mass="111095">MKKLRLKRHYIRIILRPVRVLKLSLVYFYGRIALSLALRGIKLPGLVKIKNRMPASALGAYERQVLIYDIKGERYSFRKGPLWLRKLFEKIIHILSKNRFWLLIVFKTIVAFFIITIPILIFIIIRGILPVPERVGYTPIKMKLNEKSNIRTDWLYTEAPFLNMEDSYYIKNHFNYIDPENSRGVNVSPVMEPNSPPGLVHLGIGYYPAKLNLIRGFIVGESSPLYISQLKNVPIEVEHGNRLRIQYYLFPSKDDSSYQCQIELQDQSGNIIANITQTTQPKFKPRTPGSLSASWNERFVPNSTPYIGKAEEFIVNLKSPPKQIRAEVKEIKQAHNGEDNKDLQPTTDPDYMKSFKINYPNSKGKDLTNNNCIFALGDFSFERTVIQPPKRRGIIFILVDTLRTKTAYDPDIMPNLNEYAKKEGIKFLEHRAQANMTVPSIIPLMTSRYSRDVGSVAFTYAADAAMRKNFYDKQIPTLATSMQNLGYRVGGIGWLSLFSEAMQGGVDLGFHNAIISEIPEYEARQITENMGNWLENYGDAPFFLYLHYNTAHGPYKPPLEKIDFQKLLSKPFGLNQKKQLYNGVSRYWDDEFLNIMQKLKDLGLEKDVDIIITADHGAQLDVQPWYYFSGVNQNLDGAYADKGNSLLDEEVRVPLILHLAKNNHLKGTEITTPTAHVDLFPTLYELAGGTKPNENWRGINLTPALNENSNITFEEHLNKRKSIYFEGHKYAGLLYWGESFANNPMKYVRQLTPDSVKLYLTHNPWSEKISWYQPEIFSSVNLKEHTEKLLPMITGENLKNLRNAYYRYSPSHKIIRFTAKYSGDFNLEIILNRNDKGSNPVVTLIPEGIKVIEKKELNKISYTFSGKINNDEGVWINLGDTTPSEIKLAQDITPLICPNGNKTQSHLLVDTLQNQACSFFPPPDGIIELNYSSKDKPVVIQKTLSSEQVEQIEGTGAGAALQNALREWGYAK</sequence>
<name>A0A1L4CXF2_9BACT</name>
<dbReference type="KEGG" id="saqi:AXG55_01225"/>
<organism evidence="4 5">
    <name type="scientific">Silvanigrella aquatica</name>
    <dbReference type="NCBI Taxonomy" id="1915309"/>
    <lineage>
        <taxon>Bacteria</taxon>
        <taxon>Pseudomonadati</taxon>
        <taxon>Bdellovibrionota</taxon>
        <taxon>Oligoflexia</taxon>
        <taxon>Silvanigrellales</taxon>
        <taxon>Silvanigrellaceae</taxon>
        <taxon>Silvanigrella</taxon>
    </lineage>
</organism>
<accession>A0A1L4CXF2</accession>
<dbReference type="Gene3D" id="3.40.720.10">
    <property type="entry name" value="Alkaline Phosphatase, subunit A"/>
    <property type="match status" value="1"/>
</dbReference>
<dbReference type="EMBL" id="CP017834">
    <property type="protein sequence ID" value="APJ02625.1"/>
    <property type="molecule type" value="Genomic_DNA"/>
</dbReference>
<feature type="transmembrane region" description="Helical" evidence="2">
    <location>
        <begin position="100"/>
        <end position="125"/>
    </location>
</feature>
<dbReference type="InterPro" id="IPR017850">
    <property type="entry name" value="Alkaline_phosphatase_core_sf"/>
</dbReference>
<gene>
    <name evidence="4" type="ORF">AXG55_01225</name>
</gene>
<feature type="compositionally biased region" description="Basic and acidic residues" evidence="1">
    <location>
        <begin position="333"/>
        <end position="342"/>
    </location>
</feature>
<dbReference type="RefSeq" id="WP_148696333.1">
    <property type="nucleotide sequence ID" value="NZ_CP017834.1"/>
</dbReference>
<dbReference type="STRING" id="1915309.AXG55_01225"/>
<dbReference type="Proteomes" id="UP000184731">
    <property type="component" value="Chromosome"/>
</dbReference>
<evidence type="ECO:0000313" key="4">
    <source>
        <dbReference type="EMBL" id="APJ02625.1"/>
    </source>
</evidence>
<dbReference type="PANTHER" id="PTHR43751:SF3">
    <property type="entry name" value="SULFATASE N-TERMINAL DOMAIN-CONTAINING PROTEIN"/>
    <property type="match status" value="1"/>
</dbReference>